<evidence type="ECO:0000313" key="2">
    <source>
        <dbReference type="EMBL" id="MFD1142101.1"/>
    </source>
</evidence>
<dbReference type="EMBL" id="JBHTLP010000008">
    <property type="protein sequence ID" value="MFD1142101.1"/>
    <property type="molecule type" value="Genomic_DNA"/>
</dbReference>
<keyword evidence="2" id="KW-0560">Oxidoreductase</keyword>
<dbReference type="GO" id="GO:0051213">
    <property type="term" value="F:dioxygenase activity"/>
    <property type="evidence" value="ECO:0007669"/>
    <property type="project" value="UniProtKB-KW"/>
</dbReference>
<dbReference type="SUPFAM" id="SSF51197">
    <property type="entry name" value="Clavaminate synthase-like"/>
    <property type="match status" value="1"/>
</dbReference>
<keyword evidence="2" id="KW-0223">Dioxygenase</keyword>
<accession>A0ABW3QB59</accession>
<dbReference type="Proteomes" id="UP001597116">
    <property type="component" value="Unassembled WGS sequence"/>
</dbReference>
<comment type="cofactor">
    <cofactor evidence="1">
        <name>Fe(2+)</name>
        <dbReference type="ChEBI" id="CHEBI:29033"/>
    </cofactor>
</comment>
<organism evidence="2 3">
    <name type="scientific">Larkinella insperata</name>
    <dbReference type="NCBI Taxonomy" id="332158"/>
    <lineage>
        <taxon>Bacteria</taxon>
        <taxon>Pseudomonadati</taxon>
        <taxon>Bacteroidota</taxon>
        <taxon>Cytophagia</taxon>
        <taxon>Cytophagales</taxon>
        <taxon>Spirosomataceae</taxon>
        <taxon>Larkinella</taxon>
    </lineage>
</organism>
<reference evidence="3" key="1">
    <citation type="journal article" date="2019" name="Int. J. Syst. Evol. Microbiol.">
        <title>The Global Catalogue of Microorganisms (GCM) 10K type strain sequencing project: providing services to taxonomists for standard genome sequencing and annotation.</title>
        <authorList>
            <consortium name="The Broad Institute Genomics Platform"/>
            <consortium name="The Broad Institute Genome Sequencing Center for Infectious Disease"/>
            <person name="Wu L."/>
            <person name="Ma J."/>
        </authorList>
    </citation>
    <scope>NUCLEOTIDE SEQUENCE [LARGE SCALE GENOMIC DNA]</scope>
    <source>
        <strain evidence="3">CCUG 55608</strain>
    </source>
</reference>
<gene>
    <name evidence="2" type="ORF">ACFQ4C_13325</name>
</gene>
<dbReference type="Gene3D" id="2.60.120.620">
    <property type="entry name" value="q2cbj1_9rhob like domain"/>
    <property type="match status" value="1"/>
</dbReference>
<comment type="caution">
    <text evidence="2">The sequence shown here is derived from an EMBL/GenBank/DDBJ whole genome shotgun (WGS) entry which is preliminary data.</text>
</comment>
<dbReference type="Pfam" id="PF05721">
    <property type="entry name" value="PhyH"/>
    <property type="match status" value="1"/>
</dbReference>
<dbReference type="PANTHER" id="PTHR20883">
    <property type="entry name" value="PHYTANOYL-COA DIOXYGENASE DOMAIN CONTAINING 1"/>
    <property type="match status" value="1"/>
</dbReference>
<dbReference type="PANTHER" id="PTHR20883:SF48">
    <property type="entry name" value="ECTOINE DIOXYGENASE"/>
    <property type="match status" value="1"/>
</dbReference>
<evidence type="ECO:0000313" key="3">
    <source>
        <dbReference type="Proteomes" id="UP001597116"/>
    </source>
</evidence>
<sequence>MSIVKQSVAKVRQVYNKLFPAPVLRDFPAKDLPWIDGKNPDIEGFVKQFPKAAHLPYDLAEKLHFWKKNGFVIFEQIISDDLIDAYLADVQELIDRHQEYDINIRIDRPEYRQHPVMKVRDVPREIIEGQYIKIMDFHNASVAGKKLMLHPAIVAFLEAIFNQKVVAMQSLTFLYGSQQETHQDFPYVVPQVPSHLAAAWIALEDVQAGSGELHYYVGSHTIPKFNWGNGIFFNGESTKNPTDFGHYLSRECERLGLEKKTLLIKKGDVLIWHAALAHGGEPIRDERLTRKSYVCHYSSALGYFRHRHDLVNEPVRYEMNGADVFADPKLTQYENIFKRGDHVS</sequence>
<name>A0ABW3QB59_9BACT</name>
<keyword evidence="3" id="KW-1185">Reference proteome</keyword>
<protein>
    <submittedName>
        <fullName evidence="2">Phytanoyl-CoA dioxygenase family protein</fullName>
    </submittedName>
</protein>
<dbReference type="InterPro" id="IPR008775">
    <property type="entry name" value="Phytyl_CoA_dOase-like"/>
</dbReference>
<dbReference type="RefSeq" id="WP_265992601.1">
    <property type="nucleotide sequence ID" value="NZ_CP110973.1"/>
</dbReference>
<proteinExistence type="predicted"/>
<evidence type="ECO:0000256" key="1">
    <source>
        <dbReference type="ARBA" id="ARBA00001954"/>
    </source>
</evidence>